<dbReference type="EMBL" id="CP036272">
    <property type="protein sequence ID" value="QDT58236.1"/>
    <property type="molecule type" value="Genomic_DNA"/>
</dbReference>
<dbReference type="Proteomes" id="UP000315003">
    <property type="component" value="Chromosome"/>
</dbReference>
<dbReference type="Gene3D" id="3.30.450.90">
    <property type="match status" value="1"/>
</dbReference>
<evidence type="ECO:0000256" key="3">
    <source>
        <dbReference type="ARBA" id="ARBA00022840"/>
    </source>
</evidence>
<name>A0A517SQ36_9BACT</name>
<dbReference type="InterPro" id="IPR027417">
    <property type="entry name" value="P-loop_NTPase"/>
</dbReference>
<dbReference type="InterPro" id="IPR001482">
    <property type="entry name" value="T2SS/T4SS_dom"/>
</dbReference>
<dbReference type="PANTHER" id="PTHR30258:SF2">
    <property type="entry name" value="COMG OPERON PROTEIN 1"/>
    <property type="match status" value="1"/>
</dbReference>
<evidence type="ECO:0000256" key="1">
    <source>
        <dbReference type="ARBA" id="ARBA00006611"/>
    </source>
</evidence>
<dbReference type="GO" id="GO:0016887">
    <property type="term" value="F:ATP hydrolysis activity"/>
    <property type="evidence" value="ECO:0007669"/>
    <property type="project" value="TreeGrafter"/>
</dbReference>
<proteinExistence type="inferred from homology"/>
<dbReference type="Pfam" id="PF00437">
    <property type="entry name" value="T2SSE"/>
    <property type="match status" value="1"/>
</dbReference>
<dbReference type="SUPFAM" id="SSF52540">
    <property type="entry name" value="P-loop containing nucleoside triphosphate hydrolases"/>
    <property type="match status" value="1"/>
</dbReference>
<feature type="domain" description="Bacterial type II secretion system protein E" evidence="4">
    <location>
        <begin position="50"/>
        <end position="441"/>
    </location>
</feature>
<evidence type="ECO:0000313" key="5">
    <source>
        <dbReference type="EMBL" id="QDT58236.1"/>
    </source>
</evidence>
<dbReference type="OrthoDB" id="244550at2"/>
<organism evidence="5 6">
    <name type="scientific">Stieleria bergensis</name>
    <dbReference type="NCBI Taxonomy" id="2528025"/>
    <lineage>
        <taxon>Bacteria</taxon>
        <taxon>Pseudomonadati</taxon>
        <taxon>Planctomycetota</taxon>
        <taxon>Planctomycetia</taxon>
        <taxon>Pirellulales</taxon>
        <taxon>Pirellulaceae</taxon>
        <taxon>Stieleria</taxon>
    </lineage>
</organism>
<evidence type="ECO:0000259" key="4">
    <source>
        <dbReference type="Pfam" id="PF00437"/>
    </source>
</evidence>
<keyword evidence="3" id="KW-0067">ATP-binding</keyword>
<evidence type="ECO:0000313" key="6">
    <source>
        <dbReference type="Proteomes" id="UP000315003"/>
    </source>
</evidence>
<protein>
    <submittedName>
        <fullName evidence="5">Type II secretion system protein E</fullName>
    </submittedName>
</protein>
<dbReference type="GO" id="GO:0005886">
    <property type="term" value="C:plasma membrane"/>
    <property type="evidence" value="ECO:0007669"/>
    <property type="project" value="TreeGrafter"/>
</dbReference>
<accession>A0A517SQ36</accession>
<dbReference type="RefSeq" id="WP_145269243.1">
    <property type="nucleotide sequence ID" value="NZ_CP036272.1"/>
</dbReference>
<sequence length="446" mass="49047">MAKQADEPQQLWQTVAPVEFSPKASDSSQSQALLVSARQGAGYFIAAGQLGHALQFRATQVLMDFTAAGCSIRYMVDGQWEQIPPYDRETGDAMLYALKMLCLLNPADRRSAQTGKLGVKLGKEKYDLILQSQGVPTGERALLRLDPLKVPFEKLEDIGMREKMVASFKQQLNDEGKVILITAPKSEGLTTTWNVCMNAADRLMRDFQSFEDQANPEPEIININPNLFGGDTGIDARESLRKSILKEPDVFVFPEPVPADAMDLALSMLDKDDKMVVTRTAASSAIEGLVRLIATYPEQRQEIAQNISCVLGQRLVRRLCDNCKMGFQPTPQLLHQLGIPQGRVAMLYQPFVPPPIEQQVDENGRPAPIAPCHICHGRGYLGRVGIFELLLPGPQLRDAITKTQNLAQLAAIAKAEGFHNVQTEAVLAVARGLTGLDELKRAFAKG</sequence>
<dbReference type="Gene3D" id="3.40.50.300">
    <property type="entry name" value="P-loop containing nucleotide triphosphate hydrolases"/>
    <property type="match status" value="1"/>
</dbReference>
<comment type="similarity">
    <text evidence="1">Belongs to the GSP E family.</text>
</comment>
<gene>
    <name evidence="5" type="primary">xpsE_1</name>
    <name evidence="5" type="ORF">SV7mr_07250</name>
</gene>
<keyword evidence="2" id="KW-0547">Nucleotide-binding</keyword>
<keyword evidence="6" id="KW-1185">Reference proteome</keyword>
<evidence type="ECO:0000256" key="2">
    <source>
        <dbReference type="ARBA" id="ARBA00022741"/>
    </source>
</evidence>
<dbReference type="GO" id="GO:0005524">
    <property type="term" value="F:ATP binding"/>
    <property type="evidence" value="ECO:0007669"/>
    <property type="project" value="UniProtKB-KW"/>
</dbReference>
<dbReference type="AlphaFoldDB" id="A0A517SQ36"/>
<dbReference type="PANTHER" id="PTHR30258">
    <property type="entry name" value="TYPE II SECRETION SYSTEM PROTEIN GSPE-RELATED"/>
    <property type="match status" value="1"/>
</dbReference>
<reference evidence="5 6" key="1">
    <citation type="submission" date="2019-02" db="EMBL/GenBank/DDBJ databases">
        <title>Deep-cultivation of Planctomycetes and their phenomic and genomic characterization uncovers novel biology.</title>
        <authorList>
            <person name="Wiegand S."/>
            <person name="Jogler M."/>
            <person name="Boedeker C."/>
            <person name="Pinto D."/>
            <person name="Vollmers J."/>
            <person name="Rivas-Marin E."/>
            <person name="Kohn T."/>
            <person name="Peeters S.H."/>
            <person name="Heuer A."/>
            <person name="Rast P."/>
            <person name="Oberbeckmann S."/>
            <person name="Bunk B."/>
            <person name="Jeske O."/>
            <person name="Meyerdierks A."/>
            <person name="Storesund J.E."/>
            <person name="Kallscheuer N."/>
            <person name="Luecker S."/>
            <person name="Lage O.M."/>
            <person name="Pohl T."/>
            <person name="Merkel B.J."/>
            <person name="Hornburger P."/>
            <person name="Mueller R.-W."/>
            <person name="Bruemmer F."/>
            <person name="Labrenz M."/>
            <person name="Spormann A.M."/>
            <person name="Op den Camp H."/>
            <person name="Overmann J."/>
            <person name="Amann R."/>
            <person name="Jetten M.S.M."/>
            <person name="Mascher T."/>
            <person name="Medema M.H."/>
            <person name="Devos D.P."/>
            <person name="Kaster A.-K."/>
            <person name="Ovreas L."/>
            <person name="Rohde M."/>
            <person name="Galperin M.Y."/>
            <person name="Jogler C."/>
        </authorList>
    </citation>
    <scope>NUCLEOTIDE SEQUENCE [LARGE SCALE GENOMIC DNA]</scope>
    <source>
        <strain evidence="5 6">SV_7m_r</strain>
    </source>
</reference>